<keyword evidence="6" id="KW-0378">Hydrolase</keyword>
<dbReference type="RefSeq" id="WP_089213319.1">
    <property type="nucleotide sequence ID" value="NZ_FZOD01000091.1"/>
</dbReference>
<dbReference type="EMBL" id="FZOD01000091">
    <property type="protein sequence ID" value="SNT62445.1"/>
    <property type="molecule type" value="Genomic_DNA"/>
</dbReference>
<keyword evidence="2" id="KW-0347">Helicase</keyword>
<dbReference type="InterPro" id="IPR038726">
    <property type="entry name" value="PDDEXK_AddAB-type"/>
</dbReference>
<keyword evidence="7" id="KW-1185">Reference proteome</keyword>
<dbReference type="AlphaFoldDB" id="A0A239P5Q8"/>
<protein>
    <submittedName>
        <fullName evidence="6">Putative RecB family exonuclease</fullName>
    </submittedName>
</protein>
<reference evidence="6 7" key="1">
    <citation type="submission" date="2017-06" db="EMBL/GenBank/DDBJ databases">
        <authorList>
            <person name="Kim H.J."/>
            <person name="Triplett B.A."/>
        </authorList>
    </citation>
    <scope>NUCLEOTIDE SEQUENCE [LARGE SCALE GENOMIC DNA]</scope>
    <source>
        <strain evidence="6 7">CGMCC 4.2132</strain>
    </source>
</reference>
<dbReference type="GO" id="GO:0006281">
    <property type="term" value="P:DNA repair"/>
    <property type="evidence" value="ECO:0007669"/>
    <property type="project" value="UniProtKB-KW"/>
</dbReference>
<gene>
    <name evidence="6" type="ORF">SAMN05216276_109112</name>
</gene>
<keyword evidence="6" id="KW-0269">Exonuclease</keyword>
<evidence type="ECO:0000259" key="5">
    <source>
        <dbReference type="Pfam" id="PF12705"/>
    </source>
</evidence>
<evidence type="ECO:0000256" key="3">
    <source>
        <dbReference type="ARBA" id="ARBA00023204"/>
    </source>
</evidence>
<name>A0A239P5Q8_9ACTN</name>
<dbReference type="Pfam" id="PF12705">
    <property type="entry name" value="PDDEXK_1"/>
    <property type="match status" value="1"/>
</dbReference>
<accession>A0A239P5Q8</accession>
<dbReference type="GO" id="GO:0004527">
    <property type="term" value="F:exonuclease activity"/>
    <property type="evidence" value="ECO:0007669"/>
    <property type="project" value="UniProtKB-KW"/>
</dbReference>
<feature type="domain" description="PD-(D/E)XK endonuclease-like" evidence="5">
    <location>
        <begin position="27"/>
        <end position="286"/>
    </location>
</feature>
<keyword evidence="1" id="KW-0227">DNA damage</keyword>
<evidence type="ECO:0000256" key="4">
    <source>
        <dbReference type="SAM" id="MobiDB-lite"/>
    </source>
</evidence>
<keyword evidence="3" id="KW-0234">DNA repair</keyword>
<feature type="compositionally biased region" description="Pro residues" evidence="4">
    <location>
        <begin position="12"/>
        <end position="23"/>
    </location>
</feature>
<dbReference type="InterPro" id="IPR011335">
    <property type="entry name" value="Restrct_endonuc-II-like"/>
</dbReference>
<dbReference type="SUPFAM" id="SSF52980">
    <property type="entry name" value="Restriction endonuclease-like"/>
    <property type="match status" value="1"/>
</dbReference>
<dbReference type="OrthoDB" id="9791397at2"/>
<evidence type="ECO:0000313" key="7">
    <source>
        <dbReference type="Proteomes" id="UP000198282"/>
    </source>
</evidence>
<dbReference type="InterPro" id="IPR011604">
    <property type="entry name" value="PDDEXK-like_dom_sf"/>
</dbReference>
<keyword evidence="6" id="KW-0540">Nuclease</keyword>
<keyword evidence="2" id="KW-0067">ATP-binding</keyword>
<dbReference type="GO" id="GO:0004386">
    <property type="term" value="F:helicase activity"/>
    <property type="evidence" value="ECO:0007669"/>
    <property type="project" value="UniProtKB-KW"/>
</dbReference>
<sequence>MDSSETDDTPAVAPPATPRPAAAPPSSLSPSRAADFMNCPLLYRFRVIDRLPEKPSEAATRGTLVHTVLERLFDDPAPVRTVAHARSMVAGEWERLLAAKPELAELFSAENGTEGSAEAGAIAPERLARWLAGTEQLVEQWFTLEDPTRLEPAERELFVQTTLDSGLKLRGIIDRIDVAPTGEVRIVDYKTGKAPRPEYAADALFQMKFYALMLWQLRGSMPRRLQLVYLGSGDVLTYDPTEGDLRAVERKLLALWDAIMQAAETADWRPRPSRLCDWCPHRALCPEFGGTPPPLPLAVVDPAVRDDPRPATDAR</sequence>
<evidence type="ECO:0000256" key="2">
    <source>
        <dbReference type="ARBA" id="ARBA00022806"/>
    </source>
</evidence>
<evidence type="ECO:0000313" key="6">
    <source>
        <dbReference type="EMBL" id="SNT62445.1"/>
    </source>
</evidence>
<proteinExistence type="predicted"/>
<dbReference type="Proteomes" id="UP000198282">
    <property type="component" value="Unassembled WGS sequence"/>
</dbReference>
<keyword evidence="2" id="KW-0547">Nucleotide-binding</keyword>
<dbReference type="Gene3D" id="3.90.320.10">
    <property type="match status" value="1"/>
</dbReference>
<organism evidence="6 7">
    <name type="scientific">Streptosporangium subroseum</name>
    <dbReference type="NCBI Taxonomy" id="106412"/>
    <lineage>
        <taxon>Bacteria</taxon>
        <taxon>Bacillati</taxon>
        <taxon>Actinomycetota</taxon>
        <taxon>Actinomycetes</taxon>
        <taxon>Streptosporangiales</taxon>
        <taxon>Streptosporangiaceae</taxon>
        <taxon>Streptosporangium</taxon>
    </lineage>
</organism>
<evidence type="ECO:0000256" key="1">
    <source>
        <dbReference type="ARBA" id="ARBA00022763"/>
    </source>
</evidence>
<feature type="region of interest" description="Disordered" evidence="4">
    <location>
        <begin position="1"/>
        <end position="31"/>
    </location>
</feature>